<protein>
    <submittedName>
        <fullName evidence="5">Lipase 2</fullName>
        <ecNumber evidence="5">3.1.1.3</ecNumber>
    </submittedName>
</protein>
<evidence type="ECO:0000259" key="4">
    <source>
        <dbReference type="Pfam" id="PF13472"/>
    </source>
</evidence>
<keyword evidence="5" id="KW-0378">Hydrolase</keyword>
<dbReference type="CDD" id="cd01823">
    <property type="entry name" value="SEST_like"/>
    <property type="match status" value="1"/>
</dbReference>
<feature type="disulfide bond" evidence="2">
    <location>
        <begin position="219"/>
        <end position="265"/>
    </location>
</feature>
<dbReference type="GO" id="GO:0019433">
    <property type="term" value="P:triglyceride catabolic process"/>
    <property type="evidence" value="ECO:0007669"/>
    <property type="project" value="TreeGrafter"/>
</dbReference>
<dbReference type="InterPro" id="IPR037460">
    <property type="entry name" value="SEST-like"/>
</dbReference>
<dbReference type="GO" id="GO:0004806">
    <property type="term" value="F:triacylglycerol lipase activity"/>
    <property type="evidence" value="ECO:0007669"/>
    <property type="project" value="UniProtKB-EC"/>
</dbReference>
<dbReference type="Gene3D" id="3.40.50.1110">
    <property type="entry name" value="SGNH hydrolase"/>
    <property type="match status" value="1"/>
</dbReference>
<organism evidence="5 6">
    <name type="scientific">Streptomonospora litoralis</name>
    <dbReference type="NCBI Taxonomy" id="2498135"/>
    <lineage>
        <taxon>Bacteria</taxon>
        <taxon>Bacillati</taxon>
        <taxon>Actinomycetota</taxon>
        <taxon>Actinomycetes</taxon>
        <taxon>Streptosporangiales</taxon>
        <taxon>Nocardiopsidaceae</taxon>
        <taxon>Streptomonospora</taxon>
    </lineage>
</organism>
<feature type="disulfide bond" evidence="2">
    <location>
        <begin position="152"/>
        <end position="165"/>
    </location>
</feature>
<evidence type="ECO:0000256" key="2">
    <source>
        <dbReference type="PIRSR" id="PIRSR637460-2"/>
    </source>
</evidence>
<dbReference type="InterPro" id="IPR036514">
    <property type="entry name" value="SGNH_hydro_sf"/>
</dbReference>
<dbReference type="Proteomes" id="UP000292235">
    <property type="component" value="Chromosome"/>
</dbReference>
<feature type="signal peptide" evidence="3">
    <location>
        <begin position="1"/>
        <end position="33"/>
    </location>
</feature>
<dbReference type="PANTHER" id="PTHR37981:SF1">
    <property type="entry name" value="SGNH HYDROLASE-TYPE ESTERASE DOMAIN-CONTAINING PROTEIN"/>
    <property type="match status" value="1"/>
</dbReference>
<dbReference type="AlphaFoldDB" id="A0A4P6Q6T8"/>
<evidence type="ECO:0000313" key="6">
    <source>
        <dbReference type="Proteomes" id="UP000292235"/>
    </source>
</evidence>
<dbReference type="Pfam" id="PF13472">
    <property type="entry name" value="Lipase_GDSL_2"/>
    <property type="match status" value="1"/>
</dbReference>
<name>A0A4P6Q6T8_9ACTN</name>
<feature type="active site" description="Nucleophile" evidence="1">
    <location>
        <position position="59"/>
    </location>
</feature>
<dbReference type="InterPro" id="IPR013830">
    <property type="entry name" value="SGNH_hydro"/>
</dbReference>
<dbReference type="RefSeq" id="WP_131100684.1">
    <property type="nucleotide sequence ID" value="NZ_CP036455.1"/>
</dbReference>
<evidence type="ECO:0000313" key="5">
    <source>
        <dbReference type="EMBL" id="QBI56060.1"/>
    </source>
</evidence>
<dbReference type="SUPFAM" id="SSF52266">
    <property type="entry name" value="SGNH hydrolase"/>
    <property type="match status" value="1"/>
</dbReference>
<feature type="active site" evidence="1">
    <location>
        <position position="286"/>
    </location>
</feature>
<evidence type="ECO:0000256" key="3">
    <source>
        <dbReference type="SAM" id="SignalP"/>
    </source>
</evidence>
<dbReference type="EC" id="3.1.1.3" evidence="5"/>
<feature type="chain" id="PRO_5020408991" evidence="3">
    <location>
        <begin position="34"/>
        <end position="315"/>
    </location>
</feature>
<accession>A0A4P6Q6T8</accession>
<feature type="disulfide bond" evidence="2">
    <location>
        <begin position="76"/>
        <end position="101"/>
    </location>
</feature>
<feature type="domain" description="SGNH hydrolase-type esterase" evidence="4">
    <location>
        <begin position="55"/>
        <end position="294"/>
    </location>
</feature>
<reference evidence="5 6" key="1">
    <citation type="submission" date="2019-02" db="EMBL/GenBank/DDBJ databases">
        <authorList>
            <person name="Khodamoradi S."/>
            <person name="Hahnke R.L."/>
            <person name="Kaempfer P."/>
            <person name="Schumann P."/>
            <person name="Rohde M."/>
            <person name="Steinert M."/>
            <person name="Luzhetskyy A."/>
            <person name="Wink J."/>
            <person name="Ruckert C."/>
        </authorList>
    </citation>
    <scope>NUCLEOTIDE SEQUENCE [LARGE SCALE GENOMIC DNA]</scope>
    <source>
        <strain evidence="5 6">M2</strain>
    </source>
</reference>
<dbReference type="KEGG" id="strr:EKD16_21525"/>
<keyword evidence="3" id="KW-0732">Signal</keyword>
<gene>
    <name evidence="5" type="ORF">EKD16_21525</name>
</gene>
<dbReference type="OrthoDB" id="5503950at2"/>
<evidence type="ECO:0000256" key="1">
    <source>
        <dbReference type="PIRSR" id="PIRSR637460-1"/>
    </source>
</evidence>
<keyword evidence="2" id="KW-1015">Disulfide bond</keyword>
<dbReference type="EMBL" id="CP036455">
    <property type="protein sequence ID" value="QBI56060.1"/>
    <property type="molecule type" value="Genomic_DNA"/>
</dbReference>
<proteinExistence type="predicted"/>
<dbReference type="PANTHER" id="PTHR37981">
    <property type="entry name" value="LIPASE 2"/>
    <property type="match status" value="1"/>
</dbReference>
<keyword evidence="6" id="KW-1185">Reference proteome</keyword>
<sequence length="315" mass="32641" precursor="true">MSAARTARRGGAPALVLALAGALGLSGAGAANADTETDTNTARPAAAGLGREYVALGDSFTAGPFIPPQYGDPALCLRSRSNYPNLVARTLDAAEFTDASCIGAETEDMTSAQNLALTSNPPQLDSLTPDTTLVTLGIGGNDLGYAEIALKCLALAPTDLDGDPCRDHYIDQGRDELRSRLPGVGEDIGAVLDGIRERSPDATVAVVGYLALLPEDDGCLQAPYAEGDITYLNGLYRELNAVIEKEAADAGAVFVDTSEPGHDMCAPPGERWVEGIFPNRPAAPIHPNAEGMAAIGDRVAEALGVEGVQRDSPRV</sequence>